<keyword evidence="7" id="KW-1185">Reference proteome</keyword>
<dbReference type="SUPFAM" id="SSF53901">
    <property type="entry name" value="Thiolase-like"/>
    <property type="match status" value="2"/>
</dbReference>
<comment type="pathway">
    <text evidence="1">Lipid metabolism.</text>
</comment>
<evidence type="ECO:0000256" key="1">
    <source>
        <dbReference type="ARBA" id="ARBA00005189"/>
    </source>
</evidence>
<dbReference type="EMBL" id="FOSC01000010">
    <property type="protein sequence ID" value="SFK09277.1"/>
    <property type="molecule type" value="Genomic_DNA"/>
</dbReference>
<name>A0A1I3WR02_9GAMM</name>
<dbReference type="Pfam" id="PF00109">
    <property type="entry name" value="ketoacyl-synt"/>
    <property type="match status" value="1"/>
</dbReference>
<dbReference type="Proteomes" id="UP000199445">
    <property type="component" value="Unassembled WGS sequence"/>
</dbReference>
<dbReference type="SMART" id="SM00825">
    <property type="entry name" value="PKS_KS"/>
    <property type="match status" value="1"/>
</dbReference>
<dbReference type="PANTHER" id="PTHR11712">
    <property type="entry name" value="POLYKETIDE SYNTHASE-RELATED"/>
    <property type="match status" value="1"/>
</dbReference>
<dbReference type="InterPro" id="IPR000794">
    <property type="entry name" value="Beta-ketoacyl_synthase"/>
</dbReference>
<dbReference type="Pfam" id="PF02801">
    <property type="entry name" value="Ketoacyl-synt_C"/>
    <property type="match status" value="1"/>
</dbReference>
<protein>
    <submittedName>
        <fullName evidence="6">3-oxoacyl-[acyl-carrier-protein] synthase-1</fullName>
    </submittedName>
</protein>
<evidence type="ECO:0000313" key="7">
    <source>
        <dbReference type="Proteomes" id="UP000199445"/>
    </source>
</evidence>
<sequence>MTVPKQQACVPARITASGIVSALGTGKADNLQGLLAGVGKTPERLSLPHFEEPVEVPYYGVQGAPQSAEARLHWLLDQAMEELLAEQPLSAAQRAEIPVFIGSSCWGIAIAEEAYRQQYREHRETAIPLPLDGFSQISRHLQQAWGFHGADFALNTACTATANAILSARAALATGQAEHALIVGLEARNDTSLAGFYGMQLLAEGMMRPFDRQRDGLVLGEGCGAILLSRCTDQQPGTLVWGGASNCDTFSISASNPDGSTIAAVMQDAMATCGLGPSDIRAIKAHGTATPLNDDGEAAGMKRAFKTLPPFFSMKAALGHTLGSCGVLETLLMAEAIELGRLPASAGFSETDPGLGVTPMSEPVEAGPGNYLLNFFGFGGNNASLILRHQH</sequence>
<reference evidence="6 7" key="1">
    <citation type="submission" date="2016-10" db="EMBL/GenBank/DDBJ databases">
        <authorList>
            <person name="de Groot N.N."/>
        </authorList>
    </citation>
    <scope>NUCLEOTIDE SEQUENCE [LARGE SCALE GENOMIC DNA]</scope>
    <source>
        <strain evidence="6 7">IBRC-M 10445</strain>
    </source>
</reference>
<dbReference type="OrthoDB" id="8607208at2"/>
<dbReference type="PROSITE" id="PS52004">
    <property type="entry name" value="KS3_2"/>
    <property type="match status" value="1"/>
</dbReference>
<gene>
    <name evidence="6" type="ORF">SAMN05216429_11067</name>
</gene>
<evidence type="ECO:0000259" key="5">
    <source>
        <dbReference type="PROSITE" id="PS52004"/>
    </source>
</evidence>
<feature type="domain" description="Ketosynthase family 3 (KS3)" evidence="5">
    <location>
        <begin position="1"/>
        <end position="389"/>
    </location>
</feature>
<dbReference type="AlphaFoldDB" id="A0A1I3WR02"/>
<comment type="similarity">
    <text evidence="2 4">Belongs to the thiolase-like superfamily. Beta-ketoacyl-ACP synthases family.</text>
</comment>
<dbReference type="PANTHER" id="PTHR11712:SF347">
    <property type="entry name" value="BETA KETOACYL-ACYL CARRIER PROTEIN SYNTHASE"/>
    <property type="match status" value="1"/>
</dbReference>
<dbReference type="GO" id="GO:0004315">
    <property type="term" value="F:3-oxoacyl-[acyl-carrier-protein] synthase activity"/>
    <property type="evidence" value="ECO:0007669"/>
    <property type="project" value="TreeGrafter"/>
</dbReference>
<evidence type="ECO:0000313" key="6">
    <source>
        <dbReference type="EMBL" id="SFK09277.1"/>
    </source>
</evidence>
<keyword evidence="3 4" id="KW-0808">Transferase</keyword>
<dbReference type="InterPro" id="IPR020841">
    <property type="entry name" value="PKS_Beta-ketoAc_synthase_dom"/>
</dbReference>
<proteinExistence type="inferred from homology"/>
<dbReference type="GO" id="GO:0006633">
    <property type="term" value="P:fatty acid biosynthetic process"/>
    <property type="evidence" value="ECO:0007669"/>
    <property type="project" value="TreeGrafter"/>
</dbReference>
<dbReference type="RefSeq" id="WP_091705778.1">
    <property type="nucleotide sequence ID" value="NZ_BMYN01000006.1"/>
</dbReference>
<dbReference type="InterPro" id="IPR014030">
    <property type="entry name" value="Ketoacyl_synth_N"/>
</dbReference>
<accession>A0A1I3WR02</accession>
<organism evidence="6 7">
    <name type="scientific">Marinobacter persicus</name>
    <dbReference type="NCBI Taxonomy" id="930118"/>
    <lineage>
        <taxon>Bacteria</taxon>
        <taxon>Pseudomonadati</taxon>
        <taxon>Pseudomonadota</taxon>
        <taxon>Gammaproteobacteria</taxon>
        <taxon>Pseudomonadales</taxon>
        <taxon>Marinobacteraceae</taxon>
        <taxon>Marinobacter</taxon>
    </lineage>
</organism>
<evidence type="ECO:0000256" key="3">
    <source>
        <dbReference type="ARBA" id="ARBA00022679"/>
    </source>
</evidence>
<evidence type="ECO:0000256" key="2">
    <source>
        <dbReference type="ARBA" id="ARBA00008467"/>
    </source>
</evidence>
<dbReference type="InterPro" id="IPR014031">
    <property type="entry name" value="Ketoacyl_synth_C"/>
</dbReference>
<evidence type="ECO:0000256" key="4">
    <source>
        <dbReference type="RuleBase" id="RU003694"/>
    </source>
</evidence>
<dbReference type="InterPro" id="IPR016039">
    <property type="entry name" value="Thiolase-like"/>
</dbReference>
<dbReference type="Gene3D" id="3.40.47.10">
    <property type="match status" value="1"/>
</dbReference>